<name>A0A0H5DPN6_9BACT</name>
<gene>
    <name evidence="1" type="ORF">ELAC_0619</name>
</gene>
<keyword evidence="2" id="KW-1185">Reference proteome</keyword>
<dbReference type="Proteomes" id="UP000220251">
    <property type="component" value="Unassembled WGS sequence"/>
</dbReference>
<dbReference type="AlphaFoldDB" id="A0A0H5DPN6"/>
<reference evidence="2" key="1">
    <citation type="submission" date="2015-06" db="EMBL/GenBank/DDBJ databases">
        <authorList>
            <person name="Bertelli C."/>
        </authorList>
    </citation>
    <scope>NUCLEOTIDE SEQUENCE [LARGE SCALE GENOMIC DNA]</scope>
    <source>
        <strain evidence="2">CRIB-30</strain>
    </source>
</reference>
<protein>
    <submittedName>
        <fullName evidence="1">Uncharacterized protein</fullName>
    </submittedName>
</protein>
<proteinExistence type="predicted"/>
<organism evidence="1 2">
    <name type="scientific">Estrella lausannensis</name>
    <dbReference type="NCBI Taxonomy" id="483423"/>
    <lineage>
        <taxon>Bacteria</taxon>
        <taxon>Pseudomonadati</taxon>
        <taxon>Chlamydiota</taxon>
        <taxon>Chlamydiia</taxon>
        <taxon>Parachlamydiales</taxon>
        <taxon>Candidatus Criblamydiaceae</taxon>
        <taxon>Estrella</taxon>
    </lineage>
</organism>
<dbReference type="RefSeq" id="WP_143406423.1">
    <property type="nucleotide sequence ID" value="NZ_CWGJ01000011.1"/>
</dbReference>
<accession>A0A0H5DPN6</accession>
<evidence type="ECO:0000313" key="1">
    <source>
        <dbReference type="EMBL" id="CRX37973.1"/>
    </source>
</evidence>
<evidence type="ECO:0000313" key="2">
    <source>
        <dbReference type="Proteomes" id="UP000220251"/>
    </source>
</evidence>
<dbReference type="EMBL" id="CWGJ01000011">
    <property type="protein sequence ID" value="CRX37973.1"/>
    <property type="molecule type" value="Genomic_DNA"/>
</dbReference>
<sequence>MNPLLDFGQASYFLRMGASPQDERVKTLAIGVKVFKSKDPKPWGFLSFFDQLAQRHRVIELTDEPEKLNAVEITCKSDIGDVLQFQLVTKDLWDRSVKGELVKTSAALDAALKTTEEVQDFLLTVYP</sequence>
<dbReference type="OrthoDB" id="9931727at2"/>